<dbReference type="PANTHER" id="PTHR23257">
    <property type="entry name" value="SERINE-THREONINE PROTEIN KINASE"/>
    <property type="match status" value="1"/>
</dbReference>
<dbReference type="InterPro" id="IPR000719">
    <property type="entry name" value="Prot_kinase_dom"/>
</dbReference>
<organism evidence="3 4">
    <name type="scientific">Pseudoneurospora amorphoporcata</name>
    <dbReference type="NCBI Taxonomy" id="241081"/>
    <lineage>
        <taxon>Eukaryota</taxon>
        <taxon>Fungi</taxon>
        <taxon>Dikarya</taxon>
        <taxon>Ascomycota</taxon>
        <taxon>Pezizomycotina</taxon>
        <taxon>Sordariomycetes</taxon>
        <taxon>Sordariomycetidae</taxon>
        <taxon>Sordariales</taxon>
        <taxon>Sordariaceae</taxon>
        <taxon>Pseudoneurospora</taxon>
    </lineage>
</organism>
<dbReference type="GO" id="GO:0004672">
    <property type="term" value="F:protein kinase activity"/>
    <property type="evidence" value="ECO:0007669"/>
    <property type="project" value="InterPro"/>
</dbReference>
<evidence type="ECO:0000313" key="3">
    <source>
        <dbReference type="EMBL" id="KAK3947534.1"/>
    </source>
</evidence>
<reference evidence="3" key="1">
    <citation type="journal article" date="2023" name="Mol. Phylogenet. Evol.">
        <title>Genome-scale phylogeny and comparative genomics of the fungal order Sordariales.</title>
        <authorList>
            <person name="Hensen N."/>
            <person name="Bonometti L."/>
            <person name="Westerberg I."/>
            <person name="Brannstrom I.O."/>
            <person name="Guillou S."/>
            <person name="Cros-Aarteil S."/>
            <person name="Calhoun S."/>
            <person name="Haridas S."/>
            <person name="Kuo A."/>
            <person name="Mondo S."/>
            <person name="Pangilinan J."/>
            <person name="Riley R."/>
            <person name="LaButti K."/>
            <person name="Andreopoulos B."/>
            <person name="Lipzen A."/>
            <person name="Chen C."/>
            <person name="Yan M."/>
            <person name="Daum C."/>
            <person name="Ng V."/>
            <person name="Clum A."/>
            <person name="Steindorff A."/>
            <person name="Ohm R.A."/>
            <person name="Martin F."/>
            <person name="Silar P."/>
            <person name="Natvig D.O."/>
            <person name="Lalanne C."/>
            <person name="Gautier V."/>
            <person name="Ament-Velasquez S.L."/>
            <person name="Kruys A."/>
            <person name="Hutchinson M.I."/>
            <person name="Powell A.J."/>
            <person name="Barry K."/>
            <person name="Miller A.N."/>
            <person name="Grigoriev I.V."/>
            <person name="Debuchy R."/>
            <person name="Gladieux P."/>
            <person name="Hiltunen Thoren M."/>
            <person name="Johannesson H."/>
        </authorList>
    </citation>
    <scope>NUCLEOTIDE SEQUENCE</scope>
    <source>
        <strain evidence="3">CBS 626.80</strain>
    </source>
</reference>
<dbReference type="Proteomes" id="UP001303222">
    <property type="component" value="Unassembled WGS sequence"/>
</dbReference>
<dbReference type="AlphaFoldDB" id="A0AAN6NLY9"/>
<dbReference type="SUPFAM" id="SSF56112">
    <property type="entry name" value="Protein kinase-like (PK-like)"/>
    <property type="match status" value="1"/>
</dbReference>
<feature type="compositionally biased region" description="Low complexity" evidence="1">
    <location>
        <begin position="599"/>
        <end position="613"/>
    </location>
</feature>
<dbReference type="PROSITE" id="PS50011">
    <property type="entry name" value="PROTEIN_KINASE_DOM"/>
    <property type="match status" value="1"/>
</dbReference>
<feature type="compositionally biased region" description="Low complexity" evidence="1">
    <location>
        <begin position="620"/>
        <end position="648"/>
    </location>
</feature>
<dbReference type="PANTHER" id="PTHR23257:SF974">
    <property type="entry name" value="RECEPTOR-INTERACTING SERINE_THREONINE-PROTEIN KINASE 3"/>
    <property type="match status" value="1"/>
</dbReference>
<dbReference type="GO" id="GO:0005737">
    <property type="term" value="C:cytoplasm"/>
    <property type="evidence" value="ECO:0007669"/>
    <property type="project" value="TreeGrafter"/>
</dbReference>
<sequence length="744" mass="82491">MSFEASEGADAEKDKKDKSRAYKDELTAFFFKWRRHPLQSPSKWDGATMDRRVKSRIRRAPIKSPWKGPGNCSGAARRGKTKIFNYGTDGPASRELRAQARTEWLKKQFLDLKMRHVKVLGWGGLGVVNLFEQERPDGELIKVVCKVDIEGDKGSYLWNEIQAHLGTAGAMHVAQRIPPDHFSRLNGQPIQPAPTRRSYGSDLMILDSDEEAEEAEKGRGKPVIPVWETSQVLFLEFMSRGDLRKVAARVCSNARGGGNFPPLALWHIFSNLFKGVIGMAYPRDFMPEALKQPYMADRIVPLASESSLRLPKLTPYCDRKTLVHFDLDMSNVLMGDFDSSEHNITPIAKIADLGLCTLFFGNQHSAEFRWGCRRRGKTIFYAPEQFTEEWDHVKDGPLESGAKTAGNYNWWTNLYQVGIIMYSLITLCEFDAPPTPRYAAVRYPDRSEKEVWGYGMDLLVGDYSNLDFDLVNAVAACLCHDPADRPDMHDLERLIEAKVSAQPPDGPAARIVRDWGRLVFGTPPPPKYDPTAPTGRERLLIYQDHAPRGGRDNPSRPAPARQAASQQRAASAANFPRQQQHGAPAGRGQQRTASAAVVPGQQQPRLQPGRGQPYVAPALRGRGQQPQSPGVRRQQQQPQFPRGRGQQRATPAVVRPGQQPRFPAGRGQQAGWGQQCAPSTQTVRGHQRAPSAALQQAQASAQASAIADRWRQAGFPTGGQPSATGRSSRATFQAPAGFPNMRGG</sequence>
<feature type="compositionally biased region" description="Basic and acidic residues" evidence="1">
    <location>
        <begin position="545"/>
        <end position="554"/>
    </location>
</feature>
<comment type="caution">
    <text evidence="3">The sequence shown here is derived from an EMBL/GenBank/DDBJ whole genome shotgun (WGS) entry which is preliminary data.</text>
</comment>
<dbReference type="InterPro" id="IPR011009">
    <property type="entry name" value="Kinase-like_dom_sf"/>
</dbReference>
<dbReference type="GO" id="GO:0007165">
    <property type="term" value="P:signal transduction"/>
    <property type="evidence" value="ECO:0007669"/>
    <property type="project" value="TreeGrafter"/>
</dbReference>
<feature type="compositionally biased region" description="Polar residues" evidence="1">
    <location>
        <begin position="719"/>
        <end position="731"/>
    </location>
</feature>
<protein>
    <recommendedName>
        <fullName evidence="2">Protein kinase domain-containing protein</fullName>
    </recommendedName>
</protein>
<feature type="domain" description="Protein kinase" evidence="2">
    <location>
        <begin position="114"/>
        <end position="499"/>
    </location>
</feature>
<feature type="region of interest" description="Disordered" evidence="1">
    <location>
        <begin position="545"/>
        <end position="744"/>
    </location>
</feature>
<evidence type="ECO:0000259" key="2">
    <source>
        <dbReference type="PROSITE" id="PS50011"/>
    </source>
</evidence>
<feature type="compositionally biased region" description="Low complexity" evidence="1">
    <location>
        <begin position="664"/>
        <end position="677"/>
    </location>
</feature>
<feature type="compositionally biased region" description="Low complexity" evidence="1">
    <location>
        <begin position="558"/>
        <end position="573"/>
    </location>
</feature>
<evidence type="ECO:0000256" key="1">
    <source>
        <dbReference type="SAM" id="MobiDB-lite"/>
    </source>
</evidence>
<reference evidence="3" key="2">
    <citation type="submission" date="2023-06" db="EMBL/GenBank/DDBJ databases">
        <authorList>
            <consortium name="Lawrence Berkeley National Laboratory"/>
            <person name="Mondo S.J."/>
            <person name="Hensen N."/>
            <person name="Bonometti L."/>
            <person name="Westerberg I."/>
            <person name="Brannstrom I.O."/>
            <person name="Guillou S."/>
            <person name="Cros-Aarteil S."/>
            <person name="Calhoun S."/>
            <person name="Haridas S."/>
            <person name="Kuo A."/>
            <person name="Pangilinan J."/>
            <person name="Riley R."/>
            <person name="Labutti K."/>
            <person name="Andreopoulos B."/>
            <person name="Lipzen A."/>
            <person name="Chen C."/>
            <person name="Yanf M."/>
            <person name="Daum C."/>
            <person name="Ng V."/>
            <person name="Clum A."/>
            <person name="Steindorff A."/>
            <person name="Ohm R."/>
            <person name="Martin F."/>
            <person name="Silar P."/>
            <person name="Natvig D."/>
            <person name="Lalanne C."/>
            <person name="Gautier V."/>
            <person name="Ament-Velasquez S.L."/>
            <person name="Kruys A."/>
            <person name="Hutchinson M.I."/>
            <person name="Powell A.J."/>
            <person name="Barry K."/>
            <person name="Miller A.N."/>
            <person name="Grigoriev I.V."/>
            <person name="Debuchy R."/>
            <person name="Gladieux P."/>
            <person name="Thoren M.H."/>
            <person name="Johannesson H."/>
        </authorList>
    </citation>
    <scope>NUCLEOTIDE SEQUENCE</scope>
    <source>
        <strain evidence="3">CBS 626.80</strain>
    </source>
</reference>
<proteinExistence type="predicted"/>
<dbReference type="InterPro" id="IPR050167">
    <property type="entry name" value="Ser_Thr_protein_kinase"/>
</dbReference>
<gene>
    <name evidence="3" type="ORF">QBC32DRAFT_223944</name>
</gene>
<keyword evidence="4" id="KW-1185">Reference proteome</keyword>
<accession>A0AAN6NLY9</accession>
<dbReference type="Gene3D" id="1.10.510.10">
    <property type="entry name" value="Transferase(Phosphotransferase) domain 1"/>
    <property type="match status" value="1"/>
</dbReference>
<dbReference type="EMBL" id="MU859339">
    <property type="protein sequence ID" value="KAK3947534.1"/>
    <property type="molecule type" value="Genomic_DNA"/>
</dbReference>
<evidence type="ECO:0000313" key="4">
    <source>
        <dbReference type="Proteomes" id="UP001303222"/>
    </source>
</evidence>
<feature type="compositionally biased region" description="Low complexity" evidence="1">
    <location>
        <begin position="688"/>
        <end position="707"/>
    </location>
</feature>
<name>A0AAN6NLY9_9PEZI</name>
<dbReference type="GO" id="GO:0005524">
    <property type="term" value="F:ATP binding"/>
    <property type="evidence" value="ECO:0007669"/>
    <property type="project" value="InterPro"/>
</dbReference>